<dbReference type="EMBL" id="NGMM01000007">
    <property type="protein sequence ID" value="OTP11503.1"/>
    <property type="molecule type" value="Genomic_DNA"/>
</dbReference>
<dbReference type="OrthoDB" id="2191819at2"/>
<organism evidence="1">
    <name type="scientific">Candidatus Enterococcus clewellii</name>
    <dbReference type="NCBI Taxonomy" id="1834193"/>
    <lineage>
        <taxon>Bacteria</taxon>
        <taxon>Bacillati</taxon>
        <taxon>Bacillota</taxon>
        <taxon>Bacilli</taxon>
        <taxon>Lactobacillales</taxon>
        <taxon>Enterococcaceae</taxon>
        <taxon>Enterococcus</taxon>
    </lineage>
</organism>
<evidence type="ECO:0000313" key="2">
    <source>
        <dbReference type="EMBL" id="WYJ91533.1"/>
    </source>
</evidence>
<evidence type="ECO:0000313" key="3">
    <source>
        <dbReference type="Proteomes" id="UP000195141"/>
    </source>
</evidence>
<gene>
    <name evidence="2" type="ORF">A5888_003301</name>
    <name evidence="1" type="ORF">A5888_003602</name>
</gene>
<name>A0A242K1Q9_9ENTE</name>
<accession>A0A242K1Q9</accession>
<evidence type="ECO:0008006" key="4">
    <source>
        <dbReference type="Google" id="ProtNLM"/>
    </source>
</evidence>
<protein>
    <recommendedName>
        <fullName evidence="4">Mga helix-turn-helix domain-containing protein</fullName>
    </recommendedName>
</protein>
<dbReference type="EMBL" id="CP147247">
    <property type="protein sequence ID" value="WYJ91533.1"/>
    <property type="molecule type" value="Genomic_DNA"/>
</dbReference>
<sequence>MIEEYIEKNILRQLFLCEQFYTKKELDLALFAELLGVCKTTLLNDINCLKKELVEDIIQAKRKKDTYSIYFIPTIPLYQLLQKLAAHSLFLRTCELFLNGDTDYIKLTEAEFISVSKAYSLKKQVLDFLTNCGVSIENHTPLFTEIEHRLLQLTLSLRLGWRAKLPQPDAIHAFEQFIDHLNSRCDRIYDEENLEILRLGFFISMTRKNTALGFTPKFAKYLAERPVWHYIQEAWQQTELKNYVSENELLFLGAVVNYCDYSFSNFHLLEEDFQRLHQAFIVENEDVRLLIDQLEQHFQQAFLGNKAFERALIHLIRSAWDNYQLFIPGKPHILTPCQVKLYRELDDLISAWTKQLPYDLAINPSFLRRFTLEISGILRLDRTHLQTYIVTDSDVKYLLYKETLEAVSTCHVHISPTIYKELTTDVQALTASQNTRVLCEHALLTPDSLTKERIIPISIETLETSIQQLVQP</sequence>
<evidence type="ECO:0000313" key="1">
    <source>
        <dbReference type="EMBL" id="OTP11503.1"/>
    </source>
</evidence>
<reference evidence="2" key="2">
    <citation type="submission" date="2017-05" db="EMBL/GenBank/DDBJ databases">
        <authorList>
            <consortium name="The Broad Institute Genomics Platform"/>
            <consortium name="The Broad Institute Genomic Center for Infectious Diseases"/>
            <person name="Earl A."/>
            <person name="Manson A."/>
            <person name="Schwartman J."/>
            <person name="Gilmore M."/>
            <person name="Abouelleil A."/>
            <person name="Cao P."/>
            <person name="Chapman S."/>
            <person name="Cusick C."/>
            <person name="Shea T."/>
            <person name="Young S."/>
            <person name="Neafsey D."/>
            <person name="Nusbaum C."/>
            <person name="Birren B."/>
        </authorList>
    </citation>
    <scope>NUCLEOTIDE SEQUENCE</scope>
    <source>
        <strain evidence="2">9E7_DIV0242</strain>
    </source>
</reference>
<reference evidence="1" key="1">
    <citation type="submission" date="2017-05" db="EMBL/GenBank/DDBJ databases">
        <title>The Genome Sequence of Enterococcus sp. 9E7_DIV0242.</title>
        <authorList>
            <consortium name="The Broad Institute Genomics Platform"/>
            <consortium name="The Broad Institute Genomic Center for Infectious Diseases"/>
            <person name="Earl A."/>
            <person name="Manson A."/>
            <person name="Schwartman J."/>
            <person name="Gilmore M."/>
            <person name="Abouelleil A."/>
            <person name="Cao P."/>
            <person name="Chapman S."/>
            <person name="Cusick C."/>
            <person name="Shea T."/>
            <person name="Young S."/>
            <person name="Neafsey D."/>
            <person name="Nusbaum C."/>
            <person name="Birren B."/>
        </authorList>
    </citation>
    <scope>NUCLEOTIDE SEQUENCE [LARGE SCALE GENOMIC DNA]</scope>
    <source>
        <strain evidence="1">9E7_DIV0242</strain>
    </source>
</reference>
<dbReference type="AlphaFoldDB" id="A0A242K1Q9"/>
<reference evidence="2" key="3">
    <citation type="submission" date="2024-03" db="EMBL/GenBank/DDBJ databases">
        <title>The Genome Sequence of Enterococcus sp. DIV0242b.</title>
        <authorList>
            <consortium name="The Broad Institute Genomics Platform"/>
            <consortium name="The Broad Institute Microbial Omics Core"/>
            <consortium name="The Broad Institute Genomic Center for Infectious Diseases"/>
            <person name="Earl A."/>
            <person name="Manson A."/>
            <person name="Gilmore M."/>
            <person name="Schwartman J."/>
            <person name="Shea T."/>
            <person name="Abouelleil A."/>
            <person name="Cao P."/>
            <person name="Chapman S."/>
            <person name="Cusick C."/>
            <person name="Young S."/>
            <person name="Neafsey D."/>
            <person name="Nusbaum C."/>
            <person name="Birren B."/>
        </authorList>
    </citation>
    <scope>NUCLEOTIDE SEQUENCE</scope>
    <source>
        <strain evidence="2">9E7_DIV0242</strain>
    </source>
</reference>
<dbReference type="RefSeq" id="WP_086350593.1">
    <property type="nucleotide sequence ID" value="NZ_CP147247.1"/>
</dbReference>
<dbReference type="Proteomes" id="UP000195141">
    <property type="component" value="Chromosome"/>
</dbReference>
<proteinExistence type="predicted"/>
<keyword evidence="3" id="KW-1185">Reference proteome</keyword>